<evidence type="ECO:0000256" key="6">
    <source>
        <dbReference type="HAMAP-Rule" id="MF_00265"/>
    </source>
</evidence>
<comment type="similarity">
    <text evidence="6">Belongs to the PINc/VapC protein family.</text>
</comment>
<dbReference type="Gene3D" id="3.40.50.1010">
    <property type="entry name" value="5'-nuclease"/>
    <property type="match status" value="1"/>
</dbReference>
<dbReference type="CDD" id="cd09873">
    <property type="entry name" value="PIN_Pae0151-like"/>
    <property type="match status" value="1"/>
</dbReference>
<organism evidence="8 9">
    <name type="scientific">Rhodopseudomonas faecalis</name>
    <dbReference type="NCBI Taxonomy" id="99655"/>
    <lineage>
        <taxon>Bacteria</taxon>
        <taxon>Pseudomonadati</taxon>
        <taxon>Pseudomonadota</taxon>
        <taxon>Alphaproteobacteria</taxon>
        <taxon>Hyphomicrobiales</taxon>
        <taxon>Nitrobacteraceae</taxon>
        <taxon>Rhodopseudomonas</taxon>
    </lineage>
</organism>
<keyword evidence="4 6" id="KW-0378">Hydrolase</keyword>
<keyword evidence="5 6" id="KW-0460">Magnesium</keyword>
<evidence type="ECO:0000313" key="8">
    <source>
        <dbReference type="EMBL" id="PYF04894.1"/>
    </source>
</evidence>
<feature type="binding site" evidence="6">
    <location>
        <position position="99"/>
    </location>
    <ligand>
        <name>Mg(2+)</name>
        <dbReference type="ChEBI" id="CHEBI:18420"/>
    </ligand>
</feature>
<dbReference type="Proteomes" id="UP000248148">
    <property type="component" value="Unassembled WGS sequence"/>
</dbReference>
<dbReference type="HAMAP" id="MF_00265">
    <property type="entry name" value="VapC_Nob1"/>
    <property type="match status" value="1"/>
</dbReference>
<name>A0A318TJT6_9BRAD</name>
<dbReference type="GO" id="GO:0016787">
    <property type="term" value="F:hydrolase activity"/>
    <property type="evidence" value="ECO:0007669"/>
    <property type="project" value="UniProtKB-KW"/>
</dbReference>
<keyword evidence="6" id="KW-0800">Toxin</keyword>
<dbReference type="SUPFAM" id="SSF88723">
    <property type="entry name" value="PIN domain-like"/>
    <property type="match status" value="1"/>
</dbReference>
<accession>A0A318TJT6</accession>
<dbReference type="PANTHER" id="PTHR35901">
    <property type="entry name" value="RIBONUCLEASE VAPC3"/>
    <property type="match status" value="1"/>
</dbReference>
<dbReference type="OrthoDB" id="9798446at2"/>
<gene>
    <name evidence="6" type="primary">vapC</name>
    <name evidence="8" type="ORF">BJ122_102120</name>
</gene>
<feature type="domain" description="PIN" evidence="7">
    <location>
        <begin position="3"/>
        <end position="125"/>
    </location>
</feature>
<protein>
    <recommendedName>
        <fullName evidence="6">Ribonuclease VapC</fullName>
        <shortName evidence="6">RNase VapC</shortName>
        <ecNumber evidence="6">3.1.-.-</ecNumber>
    </recommendedName>
    <alternativeName>
        <fullName evidence="6">Toxin VapC</fullName>
    </alternativeName>
</protein>
<dbReference type="InterPro" id="IPR002716">
    <property type="entry name" value="PIN_dom"/>
</dbReference>
<dbReference type="GO" id="GO:0090729">
    <property type="term" value="F:toxin activity"/>
    <property type="evidence" value="ECO:0007669"/>
    <property type="project" value="UniProtKB-KW"/>
</dbReference>
<evidence type="ECO:0000256" key="3">
    <source>
        <dbReference type="ARBA" id="ARBA00022723"/>
    </source>
</evidence>
<evidence type="ECO:0000256" key="2">
    <source>
        <dbReference type="ARBA" id="ARBA00022722"/>
    </source>
</evidence>
<dbReference type="EMBL" id="QJTI01000002">
    <property type="protein sequence ID" value="PYF04894.1"/>
    <property type="molecule type" value="Genomic_DNA"/>
</dbReference>
<keyword evidence="9" id="KW-1185">Reference proteome</keyword>
<dbReference type="InterPro" id="IPR044153">
    <property type="entry name" value="PIN_Pae0151-like"/>
</dbReference>
<dbReference type="InterPro" id="IPR022907">
    <property type="entry name" value="VapC_family"/>
</dbReference>
<dbReference type="PANTHER" id="PTHR35901:SF1">
    <property type="entry name" value="EXONUCLEASE VAPC9"/>
    <property type="match status" value="1"/>
</dbReference>
<dbReference type="Pfam" id="PF01850">
    <property type="entry name" value="PIN"/>
    <property type="match status" value="1"/>
</dbReference>
<evidence type="ECO:0000313" key="9">
    <source>
        <dbReference type="Proteomes" id="UP000248148"/>
    </source>
</evidence>
<evidence type="ECO:0000256" key="5">
    <source>
        <dbReference type="ARBA" id="ARBA00022842"/>
    </source>
</evidence>
<evidence type="ECO:0000259" key="7">
    <source>
        <dbReference type="Pfam" id="PF01850"/>
    </source>
</evidence>
<reference evidence="8 9" key="1">
    <citation type="submission" date="2018-06" db="EMBL/GenBank/DDBJ databases">
        <title>Genomic Encyclopedia of Archaeal and Bacterial Type Strains, Phase II (KMG-II): from individual species to whole genera.</title>
        <authorList>
            <person name="Goeker M."/>
        </authorList>
    </citation>
    <scope>NUCLEOTIDE SEQUENCE [LARGE SCALE GENOMIC DNA]</scope>
    <source>
        <strain evidence="8 9">JCM 11668</strain>
    </source>
</reference>
<keyword evidence="1 6" id="KW-1277">Toxin-antitoxin system</keyword>
<keyword evidence="3 6" id="KW-0479">Metal-binding</keyword>
<dbReference type="AlphaFoldDB" id="A0A318TJT6"/>
<evidence type="ECO:0000256" key="4">
    <source>
        <dbReference type="ARBA" id="ARBA00022801"/>
    </source>
</evidence>
<comment type="cofactor">
    <cofactor evidence="6">
        <name>Mg(2+)</name>
        <dbReference type="ChEBI" id="CHEBI:18420"/>
    </cofactor>
</comment>
<proteinExistence type="inferred from homology"/>
<sequence length="134" mass="14785">MLVIDASAALAMVFDEREHDDQVFDSLAEQQLIVPAHWHAEIGNALTTGMRRGRLDDAQLGYALANLKVLRVLTEALPEGEDIAAGVRRAVASGLTYYDELYVRLAELRQIPLLTFDAQMRVAAKQRGVALLPN</sequence>
<keyword evidence="2 6" id="KW-0540">Nuclease</keyword>
<dbReference type="InterPro" id="IPR051619">
    <property type="entry name" value="TypeII_TA_RNase_PINc/VapC"/>
</dbReference>
<evidence type="ECO:0000256" key="1">
    <source>
        <dbReference type="ARBA" id="ARBA00022649"/>
    </source>
</evidence>
<feature type="binding site" evidence="6">
    <location>
        <position position="5"/>
    </location>
    <ligand>
        <name>Mg(2+)</name>
        <dbReference type="ChEBI" id="CHEBI:18420"/>
    </ligand>
</feature>
<dbReference type="GO" id="GO:0000287">
    <property type="term" value="F:magnesium ion binding"/>
    <property type="evidence" value="ECO:0007669"/>
    <property type="project" value="UniProtKB-UniRule"/>
</dbReference>
<dbReference type="EC" id="3.1.-.-" evidence="6"/>
<dbReference type="GO" id="GO:0004540">
    <property type="term" value="F:RNA nuclease activity"/>
    <property type="evidence" value="ECO:0007669"/>
    <property type="project" value="InterPro"/>
</dbReference>
<dbReference type="InterPro" id="IPR029060">
    <property type="entry name" value="PIN-like_dom_sf"/>
</dbReference>
<dbReference type="RefSeq" id="WP_110779552.1">
    <property type="nucleotide sequence ID" value="NZ_QJTI01000002.1"/>
</dbReference>
<comment type="function">
    <text evidence="6">Toxic component of a toxin-antitoxin (TA) system. An RNase.</text>
</comment>
<comment type="caution">
    <text evidence="8">The sequence shown here is derived from an EMBL/GenBank/DDBJ whole genome shotgun (WGS) entry which is preliminary data.</text>
</comment>